<gene>
    <name evidence="2" type="ORF">EYB31_19600</name>
</gene>
<proteinExistence type="predicted"/>
<dbReference type="EMBL" id="SIRE01000013">
    <property type="protein sequence ID" value="TBL76631.1"/>
    <property type="molecule type" value="Genomic_DNA"/>
</dbReference>
<sequence>MEKKTRYVAGVSLGVMAAGFAVTLPFGGSGAALYLQGAFEAGLVGGLADWFAVTALFRHPLGIPIPHTSLLVKNRDKLTKALVTAVETELLNAGSIAEKLKSVNISERLLQWSERQLDTEEAGRMATAVCSYIVEHLPYEQIIALLKKEAHELADSIDFAALFVRAKDEVLNREWDKMLLDYLLEKADGWIVRTETRDMLGALALKALGNIQLGGFMGFAMGAFSGFMTEDKLGGIIQSLLLTSTHDLRRDSSSGRKSIIAEIHRLLEEAPDNPKFAEGVQSLKHMLADYAENSGTIDKLVMKLKLRAADFVQQPDFAPAYALPFLKRLVGSFRSNAAAVEQTEQWIQTKLLQVIADNHNKIGGLVKENVDKLDNRTLISMLEDKVGKDLQWIRVNGALCGFIIGLLLTVIKSAVS</sequence>
<evidence type="ECO:0000256" key="1">
    <source>
        <dbReference type="SAM" id="Phobius"/>
    </source>
</evidence>
<dbReference type="PANTHER" id="PTHR38442:SF1">
    <property type="entry name" value="INNER MEMBRANE PROTEIN"/>
    <property type="match status" value="1"/>
</dbReference>
<feature type="transmembrane region" description="Helical" evidence="1">
    <location>
        <begin position="7"/>
        <end position="27"/>
    </location>
</feature>
<keyword evidence="1" id="KW-0812">Transmembrane</keyword>
<accession>A0A4Q9DR42</accession>
<dbReference type="RefSeq" id="WP_131015102.1">
    <property type="nucleotide sequence ID" value="NZ_SIRE01000013.1"/>
</dbReference>
<evidence type="ECO:0000313" key="3">
    <source>
        <dbReference type="Proteomes" id="UP000293142"/>
    </source>
</evidence>
<evidence type="ECO:0000313" key="2">
    <source>
        <dbReference type="EMBL" id="TBL76631.1"/>
    </source>
</evidence>
<reference evidence="2 3" key="1">
    <citation type="submission" date="2019-02" db="EMBL/GenBank/DDBJ databases">
        <title>Paenibacillus sp. nov., isolated from surface-sterilized tissue of Thalictrum simplex L.</title>
        <authorList>
            <person name="Tuo L."/>
        </authorList>
    </citation>
    <scope>NUCLEOTIDE SEQUENCE [LARGE SCALE GENOMIC DNA]</scope>
    <source>
        <strain evidence="2 3">N2SHLJ1</strain>
    </source>
</reference>
<dbReference type="Proteomes" id="UP000293142">
    <property type="component" value="Unassembled WGS sequence"/>
</dbReference>
<keyword evidence="3" id="KW-1185">Reference proteome</keyword>
<keyword evidence="1" id="KW-0472">Membrane</keyword>
<organism evidence="2 3">
    <name type="scientific">Paenibacillus thalictri</name>
    <dbReference type="NCBI Taxonomy" id="2527873"/>
    <lineage>
        <taxon>Bacteria</taxon>
        <taxon>Bacillati</taxon>
        <taxon>Bacillota</taxon>
        <taxon>Bacilli</taxon>
        <taxon>Bacillales</taxon>
        <taxon>Paenibacillaceae</taxon>
        <taxon>Paenibacillus</taxon>
    </lineage>
</organism>
<dbReference type="AlphaFoldDB" id="A0A4Q9DR42"/>
<dbReference type="InterPro" id="IPR007383">
    <property type="entry name" value="DUF445"/>
</dbReference>
<comment type="caution">
    <text evidence="2">The sequence shown here is derived from an EMBL/GenBank/DDBJ whole genome shotgun (WGS) entry which is preliminary data.</text>
</comment>
<name>A0A4Q9DR42_9BACL</name>
<dbReference type="OrthoDB" id="9769590at2"/>
<keyword evidence="1" id="KW-1133">Transmembrane helix</keyword>
<dbReference type="Pfam" id="PF04286">
    <property type="entry name" value="DUF445"/>
    <property type="match status" value="1"/>
</dbReference>
<dbReference type="GO" id="GO:0005886">
    <property type="term" value="C:plasma membrane"/>
    <property type="evidence" value="ECO:0007669"/>
    <property type="project" value="TreeGrafter"/>
</dbReference>
<protein>
    <submittedName>
        <fullName evidence="2">DUF445 domain-containing protein</fullName>
    </submittedName>
</protein>
<dbReference type="PANTHER" id="PTHR38442">
    <property type="entry name" value="INNER MEMBRANE PROTEIN-RELATED"/>
    <property type="match status" value="1"/>
</dbReference>